<name>Q7SGK3_NEUCR</name>
<protein>
    <submittedName>
        <fullName evidence="1">Uncharacterized protein</fullName>
    </submittedName>
</protein>
<reference evidence="1 2" key="1">
    <citation type="journal article" date="2003" name="Nature">
        <title>The genome sequence of the filamentous fungus Neurospora crassa.</title>
        <authorList>
            <person name="Galagan J.E."/>
            <person name="Calvo S.E."/>
            <person name="Borkovich K.A."/>
            <person name="Selker E.U."/>
            <person name="Read N.D."/>
            <person name="Jaffe D."/>
            <person name="FitzHugh W."/>
            <person name="Ma L.J."/>
            <person name="Smirnov S."/>
            <person name="Purcell S."/>
            <person name="Rehman B."/>
            <person name="Elkins T."/>
            <person name="Engels R."/>
            <person name="Wang S."/>
            <person name="Nielsen C.B."/>
            <person name="Butler J."/>
            <person name="Endrizzi M."/>
            <person name="Qui D."/>
            <person name="Ianakiev P."/>
            <person name="Bell-Pedersen D."/>
            <person name="Nelson M.A."/>
            <person name="Werner-Washburne M."/>
            <person name="Selitrennikoff C.P."/>
            <person name="Kinsey J.A."/>
            <person name="Braun E.L."/>
            <person name="Zelter A."/>
            <person name="Schulte U."/>
            <person name="Kothe G.O."/>
            <person name="Jedd G."/>
            <person name="Mewes W."/>
            <person name="Staben C."/>
            <person name="Marcotte E."/>
            <person name="Greenberg D."/>
            <person name="Roy A."/>
            <person name="Foley K."/>
            <person name="Naylor J."/>
            <person name="Stange-Thomann N."/>
            <person name="Barrett R."/>
            <person name="Gnerre S."/>
            <person name="Kamal M."/>
            <person name="Kamvysselis M."/>
            <person name="Mauceli E."/>
            <person name="Bielke C."/>
            <person name="Rudd S."/>
            <person name="Frishman D."/>
            <person name="Krystofova S."/>
            <person name="Rasmussen C."/>
            <person name="Metzenberg R.L."/>
            <person name="Perkins D.D."/>
            <person name="Kroken S."/>
            <person name="Cogoni C."/>
            <person name="Macino G."/>
            <person name="Catcheside D."/>
            <person name="Li W."/>
            <person name="Pratt R.J."/>
            <person name="Osmani S.A."/>
            <person name="DeSouza C.P."/>
            <person name="Glass L."/>
            <person name="Orbach M.J."/>
            <person name="Berglund J.A."/>
            <person name="Voelker R."/>
            <person name="Yarden O."/>
            <person name="Plamann M."/>
            <person name="Seiler S."/>
            <person name="Dunlap J."/>
            <person name="Radford A."/>
            <person name="Aramayo R."/>
            <person name="Natvig D.O."/>
            <person name="Alex L.A."/>
            <person name="Mannhaupt G."/>
            <person name="Ebbole D.J."/>
            <person name="Freitag M."/>
            <person name="Paulsen I."/>
            <person name="Sachs M.S."/>
            <person name="Lander E.S."/>
            <person name="Nusbaum C."/>
            <person name="Birren B."/>
        </authorList>
    </citation>
    <scope>NUCLEOTIDE SEQUENCE [LARGE SCALE GENOMIC DNA]</scope>
    <source>
        <strain evidence="2">ATCC 24698 / 74-OR23-1A / CBS 708.71 / DSM 1257 / FGSC 987</strain>
    </source>
</reference>
<proteinExistence type="predicted"/>
<dbReference type="HOGENOM" id="CLU_2386714_0_0_1"/>
<dbReference type="KEGG" id="ncr:NCU08081"/>
<dbReference type="InParanoid" id="Q7SGK3"/>
<dbReference type="EMBL" id="CM002236">
    <property type="protein sequence ID" value="EAA35976.3"/>
    <property type="molecule type" value="Genomic_DNA"/>
</dbReference>
<dbReference type="VEuPathDB" id="FungiDB:NCU08081"/>
<keyword evidence="2" id="KW-1185">Reference proteome</keyword>
<gene>
    <name evidence="1" type="ORF">NCU08081</name>
</gene>
<organism evidence="1 2">
    <name type="scientific">Neurospora crassa (strain ATCC 24698 / 74-OR23-1A / CBS 708.71 / DSM 1257 / FGSC 987)</name>
    <dbReference type="NCBI Taxonomy" id="367110"/>
    <lineage>
        <taxon>Eukaryota</taxon>
        <taxon>Fungi</taxon>
        <taxon>Dikarya</taxon>
        <taxon>Ascomycota</taxon>
        <taxon>Pezizomycotina</taxon>
        <taxon>Sordariomycetes</taxon>
        <taxon>Sordariomycetidae</taxon>
        <taxon>Sordariales</taxon>
        <taxon>Sordariaceae</taxon>
        <taxon>Neurospora</taxon>
    </lineage>
</organism>
<evidence type="ECO:0000313" key="1">
    <source>
        <dbReference type="EMBL" id="EAA35976.3"/>
    </source>
</evidence>
<dbReference type="Proteomes" id="UP000001805">
    <property type="component" value="Chromosome 1, Linkage Group I"/>
</dbReference>
<dbReference type="GeneID" id="3881336"/>
<evidence type="ECO:0000313" key="2">
    <source>
        <dbReference type="Proteomes" id="UP000001805"/>
    </source>
</evidence>
<dbReference type="AlphaFoldDB" id="Q7SGK3"/>
<accession>Q7SGK3</accession>
<sequence>MPLSLVVGTLGDLLASEESASTGSVERTAWGWTITVVGWLIVVGVPPTASKSAVIPRGTRIQFGTAKAVEMPKRAVRTTLMRICDFIVGIGDGHFLVILA</sequence>
<dbReference type="RefSeq" id="XP_965212.3">
    <property type="nucleotide sequence ID" value="XM_960119.3"/>
</dbReference>